<dbReference type="InterPro" id="IPR016181">
    <property type="entry name" value="Acyl_CoA_acyltransferase"/>
</dbReference>
<evidence type="ECO:0000259" key="1">
    <source>
        <dbReference type="PROSITE" id="PS51186"/>
    </source>
</evidence>
<dbReference type="Gene3D" id="3.40.630.30">
    <property type="match status" value="1"/>
</dbReference>
<sequence length="375" mass="41858">METEFEPARVDDVDELLRLFRLVYGTSYALPLGTDGEVMAREISSPKTTWLVERKNGKIIASIMGTVEPSDRMGKMQALVVDPRHRGGGIANRMVGDLAKVLLATGDADSVYGTARTTSAVPQKIHLRNGFHALGIFPNLRKAERHETMVLLTKYRDGVLENRHPVHKAPQSLGPLLKTVHETVGLPVFPELVPESEFQAAESSGSIELIDAPNFVQQHFDSTMIDPVRRFYPLHKPNVLLAESTGAYQVYAHLSRKDGYCTLIGATPSPMDVAPHMEKLIDELNGYGAFYIETIVPLYAFEELSAALAHGFLPVAMYPAMRKEGERWHDYVVMARTMQPLDFRGLAIDAAFQPFAEQYIDLWTQKFLNTSGVFR</sequence>
<dbReference type="OrthoDB" id="3846744at2"/>
<protein>
    <submittedName>
        <fullName evidence="2">GNAT family N-acetyltransferase</fullName>
    </submittedName>
</protein>
<dbReference type="Proteomes" id="UP000316639">
    <property type="component" value="Unassembled WGS sequence"/>
</dbReference>
<dbReference type="RefSeq" id="WP_146349759.1">
    <property type="nucleotide sequence ID" value="NZ_VOBR01000003.1"/>
</dbReference>
<dbReference type="GO" id="GO:0016747">
    <property type="term" value="F:acyltransferase activity, transferring groups other than amino-acyl groups"/>
    <property type="evidence" value="ECO:0007669"/>
    <property type="project" value="InterPro"/>
</dbReference>
<dbReference type="AlphaFoldDB" id="A0A563F0P3"/>
<dbReference type="SUPFAM" id="SSF55729">
    <property type="entry name" value="Acyl-CoA N-acyltransferases (Nat)"/>
    <property type="match status" value="1"/>
</dbReference>
<dbReference type="InterPro" id="IPR000182">
    <property type="entry name" value="GNAT_dom"/>
</dbReference>
<accession>A0A563F0P3</accession>
<keyword evidence="2" id="KW-0808">Transferase</keyword>
<dbReference type="EMBL" id="VOBR01000003">
    <property type="protein sequence ID" value="TWP53348.1"/>
    <property type="molecule type" value="Genomic_DNA"/>
</dbReference>
<reference evidence="2 3" key="1">
    <citation type="submission" date="2019-07" db="EMBL/GenBank/DDBJ databases">
        <title>Lentzea xizangensis sp. nov., isolated from Qinghai-Tibetan Plateau Soils.</title>
        <authorList>
            <person name="Huang J."/>
        </authorList>
    </citation>
    <scope>NUCLEOTIDE SEQUENCE [LARGE SCALE GENOMIC DNA]</scope>
    <source>
        <strain evidence="2 3">FXJ1.1311</strain>
    </source>
</reference>
<name>A0A563F0P3_9PSEU</name>
<evidence type="ECO:0000313" key="2">
    <source>
        <dbReference type="EMBL" id="TWP53348.1"/>
    </source>
</evidence>
<feature type="domain" description="N-acetyltransferase" evidence="1">
    <location>
        <begin position="3"/>
        <end position="157"/>
    </location>
</feature>
<proteinExistence type="predicted"/>
<organism evidence="2 3">
    <name type="scientific">Lentzea tibetensis</name>
    <dbReference type="NCBI Taxonomy" id="2591470"/>
    <lineage>
        <taxon>Bacteria</taxon>
        <taxon>Bacillati</taxon>
        <taxon>Actinomycetota</taxon>
        <taxon>Actinomycetes</taxon>
        <taxon>Pseudonocardiales</taxon>
        <taxon>Pseudonocardiaceae</taxon>
        <taxon>Lentzea</taxon>
    </lineage>
</organism>
<comment type="caution">
    <text evidence="2">The sequence shown here is derived from an EMBL/GenBank/DDBJ whole genome shotgun (WGS) entry which is preliminary data.</text>
</comment>
<keyword evidence="3" id="KW-1185">Reference proteome</keyword>
<dbReference type="PROSITE" id="PS51186">
    <property type="entry name" value="GNAT"/>
    <property type="match status" value="1"/>
</dbReference>
<dbReference type="Pfam" id="PF00583">
    <property type="entry name" value="Acetyltransf_1"/>
    <property type="match status" value="1"/>
</dbReference>
<evidence type="ECO:0000313" key="3">
    <source>
        <dbReference type="Proteomes" id="UP000316639"/>
    </source>
</evidence>
<dbReference type="CDD" id="cd04301">
    <property type="entry name" value="NAT_SF"/>
    <property type="match status" value="1"/>
</dbReference>
<gene>
    <name evidence="2" type="ORF">FKR81_05110</name>
</gene>